<dbReference type="Proteomes" id="UP000663505">
    <property type="component" value="Chromosome"/>
</dbReference>
<dbReference type="EMBL" id="CP071182">
    <property type="protein sequence ID" value="QSO49195.1"/>
    <property type="molecule type" value="Genomic_DNA"/>
</dbReference>
<accession>A0A9X7W2K4</accession>
<evidence type="ECO:0000256" key="1">
    <source>
        <dbReference type="SAM" id="MobiDB-lite"/>
    </source>
</evidence>
<dbReference type="InterPro" id="IPR013493">
    <property type="entry name" value="CHP02677"/>
</dbReference>
<evidence type="ECO:0000313" key="2">
    <source>
        <dbReference type="EMBL" id="QSO49195.1"/>
    </source>
</evidence>
<dbReference type="KEGG" id="afx:JZ786_09895"/>
<name>A0A9X7W2K4_9BACL</name>
<dbReference type="NCBIfam" id="TIGR02677">
    <property type="entry name" value="TIGR02677 family protein"/>
    <property type="match status" value="1"/>
</dbReference>
<organism evidence="2 3">
    <name type="scientific">Alicyclobacillus mengziensis</name>
    <dbReference type="NCBI Taxonomy" id="2931921"/>
    <lineage>
        <taxon>Bacteria</taxon>
        <taxon>Bacillati</taxon>
        <taxon>Bacillota</taxon>
        <taxon>Bacilli</taxon>
        <taxon>Bacillales</taxon>
        <taxon>Alicyclobacillaceae</taxon>
        <taxon>Alicyclobacillus</taxon>
    </lineage>
</organism>
<protein>
    <submittedName>
        <fullName evidence="2">TIGR02677 family protein</fullName>
    </submittedName>
</protein>
<evidence type="ECO:0000313" key="3">
    <source>
        <dbReference type="Proteomes" id="UP000663505"/>
    </source>
</evidence>
<gene>
    <name evidence="2" type="ORF">JZ786_09895</name>
</gene>
<reference evidence="2 3" key="1">
    <citation type="submission" date="2021-02" db="EMBL/GenBank/DDBJ databases">
        <title>Alicyclobacillus curvatus sp. nov. and Alicyclobacillus mengziensis sp. nov., two acidophilic bacteria isolated from acid mine drainage.</title>
        <authorList>
            <person name="Huang Y."/>
        </authorList>
    </citation>
    <scope>NUCLEOTIDE SEQUENCE [LARGE SCALE GENOMIC DNA]</scope>
    <source>
        <strain evidence="2 3">S30H14</strain>
    </source>
</reference>
<dbReference type="AlphaFoldDB" id="A0A9X7W2K4"/>
<proteinExistence type="predicted"/>
<dbReference type="RefSeq" id="WP_206658508.1">
    <property type="nucleotide sequence ID" value="NZ_CP071182.1"/>
</dbReference>
<feature type="region of interest" description="Disordered" evidence="1">
    <location>
        <begin position="377"/>
        <end position="397"/>
    </location>
</feature>
<keyword evidence="3" id="KW-1185">Reference proteome</keyword>
<dbReference type="Pfam" id="PF09660">
    <property type="entry name" value="DUF2397"/>
    <property type="match status" value="1"/>
</dbReference>
<sequence>MQRNQARELWVKPVPELKYLNADNVSRYRLIMRYFYENHSKLRYWLKPEEVFSGVMHYGLLDDYTEDQCQRDLEVLTEWKNLTSRHDGGRAQSIEEYLRKRFRYQMTPYAIEIERMLQTLEQLQGYGGSLEPALLERIAGYIAQIRQAEGQFAAGAAHQLWRDLQSAFRQLHESASDYLASLQTARVEELMLTDQFLIFKDTLTQYLRDFVRGLQQYGVHVEAMFRQTPQTVWQSFLMALVEDEKRLPMFDNPLADDERMALHQEEWQVLEQWFVGSATEASDVLYLERQTKDTIARVVRYALAIQERHQVGVSRRRELESLGLRFLELDNPEEAHKLGAYAFGLYQTRHFQGEGDASSDAADFSMWDEKPIVRRLRSRSRGQRKSGGTESIRSTRVQRQEAAKAILEAKKREATLVKTWIDMKHLRMSELPTLSPEQRILLLQWIGRCMVNQSKLARTPDGLEIRLILPENGERTRLQFTDGALEVPDFELFVEEVASS</sequence>